<feature type="region of interest" description="Disordered" evidence="2">
    <location>
        <begin position="506"/>
        <end position="551"/>
    </location>
</feature>
<evidence type="ECO:0000313" key="5">
    <source>
        <dbReference type="Proteomes" id="UP001144396"/>
    </source>
</evidence>
<feature type="region of interest" description="Disordered" evidence="2">
    <location>
        <begin position="383"/>
        <end position="485"/>
    </location>
</feature>
<dbReference type="InterPro" id="IPR013215">
    <property type="entry name" value="Cbl-indep_Met_Synth_N"/>
</dbReference>
<accession>A0A9W6CUW7</accession>
<feature type="compositionally biased region" description="Basic residues" evidence="2">
    <location>
        <begin position="445"/>
        <end position="456"/>
    </location>
</feature>
<keyword evidence="1" id="KW-0677">Repeat</keyword>
<dbReference type="Gene3D" id="3.20.20.210">
    <property type="match status" value="1"/>
</dbReference>
<sequence>MTRTTFPSGTILGYPRIGRRRELKRAVESFWAGRIDEAELERTAAELRAATRARLQELGLGADDSSIPESFSYYDQVLDAAVAVGAIPERFADLVDDSGRVGLDAYFTIARGEGEKAPLEMTKWFDSNYHYLVPEIAADTAFRLADDRLVREVAEARENGLVTRPVVVGPVTLLLLSKAADGSDASFRPLDRLGDLLPVYVELLARLADAGAEWVQFDEPALVSESIDVDPADARAALATAYDALGGASARPSIFVAAPYGALDAALPVLAASPVEAIGLDLVRGSAPVGLDEATLAGLATKTLVAGVVDGHNVWRGDLAGALAAAEGLRGLGADLAVSTSTSLLHVPHDVDDEPSLDARLRSWLAFADQKVAQVAVLARGLAGERTPSPTSSRPRPTRWPTASVRRACATARCATASRASAPARPTAPTTTSASPRRPSSTSRYCRRRRSARSRRPATSAAHAPVTRAASSTTPATSRSCARRSSASSACRRRSASTCSCTASPSATTWCSTSPSCSTASRSPRTAGCSRTAAAARARPSSGATCRGPSR</sequence>
<proteinExistence type="predicted"/>
<evidence type="ECO:0000313" key="4">
    <source>
        <dbReference type="EMBL" id="GLI25794.1"/>
    </source>
</evidence>
<feature type="compositionally biased region" description="Low complexity" evidence="2">
    <location>
        <begin position="506"/>
        <end position="545"/>
    </location>
</feature>
<evidence type="ECO:0000256" key="2">
    <source>
        <dbReference type="SAM" id="MobiDB-lite"/>
    </source>
</evidence>
<comment type="caution">
    <text evidence="4">The sequence shown here is derived from an EMBL/GenBank/DDBJ whole genome shotgun (WGS) entry which is preliminary data.</text>
</comment>
<feature type="domain" description="Cobalamin-independent methionine synthase MetE N-terminal" evidence="3">
    <location>
        <begin position="10"/>
        <end position="329"/>
    </location>
</feature>
<dbReference type="Pfam" id="PF08267">
    <property type="entry name" value="Meth_synt_1"/>
    <property type="match status" value="1"/>
</dbReference>
<name>A0A9W6CUW7_9MICO</name>
<dbReference type="GO" id="GO:0008270">
    <property type="term" value="F:zinc ion binding"/>
    <property type="evidence" value="ECO:0007669"/>
    <property type="project" value="InterPro"/>
</dbReference>
<reference evidence="4" key="1">
    <citation type="submission" date="2022-12" db="EMBL/GenBank/DDBJ databases">
        <title>Reference genome sequencing for broad-spectrum identification of bacterial and archaeal isolates by mass spectrometry.</title>
        <authorList>
            <person name="Sekiguchi Y."/>
            <person name="Tourlousse D.M."/>
        </authorList>
    </citation>
    <scope>NUCLEOTIDE SEQUENCE</scope>
    <source>
        <strain evidence="4">14</strain>
    </source>
</reference>
<feature type="compositionally biased region" description="Low complexity" evidence="2">
    <location>
        <begin position="386"/>
        <end position="444"/>
    </location>
</feature>
<dbReference type="AlphaFoldDB" id="A0A9W6CUW7"/>
<evidence type="ECO:0000259" key="3">
    <source>
        <dbReference type="Pfam" id="PF08267"/>
    </source>
</evidence>
<dbReference type="GO" id="GO:0003871">
    <property type="term" value="F:5-methyltetrahydropteroyltriglutamate-homocysteine S-methyltransferase activity"/>
    <property type="evidence" value="ECO:0007669"/>
    <property type="project" value="InterPro"/>
</dbReference>
<organism evidence="4 5">
    <name type="scientific">Agromyces rhizosphaerae</name>
    <dbReference type="NCBI Taxonomy" id="88374"/>
    <lineage>
        <taxon>Bacteria</taxon>
        <taxon>Bacillati</taxon>
        <taxon>Actinomycetota</taxon>
        <taxon>Actinomycetes</taxon>
        <taxon>Micrococcales</taxon>
        <taxon>Microbacteriaceae</taxon>
        <taxon>Agromyces</taxon>
    </lineage>
</organism>
<dbReference type="SUPFAM" id="SSF51726">
    <property type="entry name" value="UROD/MetE-like"/>
    <property type="match status" value="1"/>
</dbReference>
<dbReference type="Proteomes" id="UP001144396">
    <property type="component" value="Unassembled WGS sequence"/>
</dbReference>
<protein>
    <recommendedName>
        <fullName evidence="3">Cobalamin-independent methionine synthase MetE N-terminal domain-containing protein</fullName>
    </recommendedName>
</protein>
<dbReference type="InterPro" id="IPR038071">
    <property type="entry name" value="UROD/MetE-like_sf"/>
</dbReference>
<keyword evidence="5" id="KW-1185">Reference proteome</keyword>
<dbReference type="PANTHER" id="PTHR30519">
    <property type="entry name" value="5-METHYLTETRAHYDROPTEROYLTRIGLUTAMATE--HOMOCYSTEINE METHYLTRANSFERASE"/>
    <property type="match status" value="1"/>
</dbReference>
<feature type="compositionally biased region" description="Low complexity" evidence="2">
    <location>
        <begin position="457"/>
        <end position="485"/>
    </location>
</feature>
<dbReference type="CDD" id="cd03312">
    <property type="entry name" value="CIMS_N_terminal_like"/>
    <property type="match status" value="1"/>
</dbReference>
<dbReference type="GO" id="GO:0008652">
    <property type="term" value="P:amino acid biosynthetic process"/>
    <property type="evidence" value="ECO:0007669"/>
    <property type="project" value="InterPro"/>
</dbReference>
<dbReference type="EMBL" id="BSDP01000001">
    <property type="protein sequence ID" value="GLI25794.1"/>
    <property type="molecule type" value="Genomic_DNA"/>
</dbReference>
<gene>
    <name evidence="4" type="ORF">ARHIZOSPH14_00360</name>
</gene>
<evidence type="ECO:0000256" key="1">
    <source>
        <dbReference type="ARBA" id="ARBA00022737"/>
    </source>
</evidence>